<accession>A0ABM9JI01</accession>
<comment type="caution">
    <text evidence="2">The sequence shown here is derived from an EMBL/GenBank/DDBJ whole genome shotgun (WGS) entry which is preliminary data.</text>
</comment>
<proteinExistence type="predicted"/>
<dbReference type="Proteomes" id="UP001189813">
    <property type="component" value="Unassembled WGS sequence"/>
</dbReference>
<gene>
    <name evidence="2" type="ORF">LMG19083_02542</name>
</gene>
<evidence type="ECO:0000313" key="2">
    <source>
        <dbReference type="EMBL" id="CAJ0794183.1"/>
    </source>
</evidence>
<evidence type="ECO:0000313" key="3">
    <source>
        <dbReference type="Proteomes" id="UP001189813"/>
    </source>
</evidence>
<name>A0ABM9JI01_9RALS</name>
<feature type="region of interest" description="Disordered" evidence="1">
    <location>
        <begin position="1"/>
        <end position="23"/>
    </location>
</feature>
<reference evidence="2 3" key="1">
    <citation type="submission" date="2023-07" db="EMBL/GenBank/DDBJ databases">
        <authorList>
            <person name="Peeters C."/>
        </authorList>
    </citation>
    <scope>NUCLEOTIDE SEQUENCE [LARGE SCALE GENOMIC DNA]</scope>
    <source>
        <strain evidence="2 3">LMG 19083</strain>
    </source>
</reference>
<organism evidence="2 3">
    <name type="scientific">Ralstonia psammae</name>
    <dbReference type="NCBI Taxonomy" id="3058598"/>
    <lineage>
        <taxon>Bacteria</taxon>
        <taxon>Pseudomonadati</taxon>
        <taxon>Pseudomonadota</taxon>
        <taxon>Betaproteobacteria</taxon>
        <taxon>Burkholderiales</taxon>
        <taxon>Burkholderiaceae</taxon>
        <taxon>Ralstonia</taxon>
    </lineage>
</organism>
<dbReference type="EMBL" id="CATZBU010000005">
    <property type="protein sequence ID" value="CAJ0794183.1"/>
    <property type="molecule type" value="Genomic_DNA"/>
</dbReference>
<evidence type="ECO:0000256" key="1">
    <source>
        <dbReference type="SAM" id="MobiDB-lite"/>
    </source>
</evidence>
<keyword evidence="3" id="KW-1185">Reference proteome</keyword>
<protein>
    <submittedName>
        <fullName evidence="2">Uncharacterized protein</fullName>
    </submittedName>
</protein>
<feature type="compositionally biased region" description="Basic residues" evidence="1">
    <location>
        <begin position="7"/>
        <end position="20"/>
    </location>
</feature>
<sequence length="133" mass="14766">MAGPLLSHRRLHDRTRKRASPRVVSLSPSITAPSAHVIRQGRLTKNRTYLNGAIAAQAYLKRTRTAMCTHGQCRPGMLREQLQVFSAQSFPPAFVKGFVDAIDAYVSMSLGGRDVDPQTWDVLAAIERRGYSE</sequence>